<dbReference type="PROSITE" id="PS50893">
    <property type="entry name" value="ABC_TRANSPORTER_2"/>
    <property type="match status" value="1"/>
</dbReference>
<keyword evidence="4 10" id="KW-0812">Transmembrane</keyword>
<protein>
    <submittedName>
        <fullName evidence="14">Peptidase domain-containing ABC transporter</fullName>
    </submittedName>
</protein>
<dbReference type="InterPro" id="IPR011527">
    <property type="entry name" value="ABC1_TM_dom"/>
</dbReference>
<keyword evidence="5" id="KW-0547">Nucleotide-binding</keyword>
<dbReference type="PROSITE" id="PS50990">
    <property type="entry name" value="PEPTIDASE_C39"/>
    <property type="match status" value="1"/>
</dbReference>
<feature type="transmembrane region" description="Helical" evidence="10">
    <location>
        <begin position="278"/>
        <end position="301"/>
    </location>
</feature>
<keyword evidence="6" id="KW-0378">Hydrolase</keyword>
<keyword evidence="15" id="KW-1185">Reference proteome</keyword>
<feature type="transmembrane region" description="Helical" evidence="10">
    <location>
        <begin position="168"/>
        <end position="189"/>
    </location>
</feature>
<dbReference type="SUPFAM" id="SSF52540">
    <property type="entry name" value="P-loop containing nucleoside triphosphate hydrolases"/>
    <property type="match status" value="1"/>
</dbReference>
<dbReference type="GO" id="GO:0005886">
    <property type="term" value="C:plasma membrane"/>
    <property type="evidence" value="ECO:0007669"/>
    <property type="project" value="UniProtKB-SubCell"/>
</dbReference>
<comment type="subcellular location">
    <subcellularLocation>
        <location evidence="1">Cell membrane</location>
        <topology evidence="1">Multi-pass membrane protein</topology>
    </subcellularLocation>
</comment>
<evidence type="ECO:0000256" key="10">
    <source>
        <dbReference type="SAM" id="Phobius"/>
    </source>
</evidence>
<reference evidence="14 15" key="1">
    <citation type="submission" date="2019-09" db="EMBL/GenBank/DDBJ databases">
        <title>Complete genome sequence of Arachidicoccus sp. B3-10 isolated from apple orchard soil.</title>
        <authorList>
            <person name="Kim H.S."/>
            <person name="Han K.-I."/>
            <person name="Suh M.K."/>
            <person name="Lee K.C."/>
            <person name="Eom M.K."/>
            <person name="Kim J.-S."/>
            <person name="Kang S.W."/>
            <person name="Sin Y."/>
            <person name="Lee J.-S."/>
        </authorList>
    </citation>
    <scope>NUCLEOTIDE SEQUENCE [LARGE SCALE GENOMIC DNA]</scope>
    <source>
        <strain evidence="14 15">B3-10</strain>
    </source>
</reference>
<gene>
    <name evidence="14" type="ORF">E0W69_008740</name>
</gene>
<feature type="transmembrane region" description="Helical" evidence="10">
    <location>
        <begin position="307"/>
        <end position="326"/>
    </location>
</feature>
<feature type="domain" description="ABC transporter" evidence="11">
    <location>
        <begin position="484"/>
        <end position="738"/>
    </location>
</feature>
<dbReference type="Gene3D" id="1.20.1560.10">
    <property type="entry name" value="ABC transporter type 1, transmembrane domain"/>
    <property type="match status" value="1"/>
</dbReference>
<dbReference type="InterPro" id="IPR005074">
    <property type="entry name" value="Peptidase_C39"/>
</dbReference>
<dbReference type="OrthoDB" id="9760358at2"/>
<organism evidence="14 15">
    <name type="scientific">Rhizosphaericola mali</name>
    <dbReference type="NCBI Taxonomy" id="2545455"/>
    <lineage>
        <taxon>Bacteria</taxon>
        <taxon>Pseudomonadati</taxon>
        <taxon>Bacteroidota</taxon>
        <taxon>Chitinophagia</taxon>
        <taxon>Chitinophagales</taxon>
        <taxon>Chitinophagaceae</taxon>
        <taxon>Rhizosphaericola</taxon>
    </lineage>
</organism>
<keyword evidence="9 10" id="KW-0472">Membrane</keyword>
<dbReference type="InterPro" id="IPR039421">
    <property type="entry name" value="Type_1_exporter"/>
</dbReference>
<dbReference type="Gene3D" id="3.40.50.300">
    <property type="entry name" value="P-loop containing nucleotide triphosphate hydrolases"/>
    <property type="match status" value="1"/>
</dbReference>
<dbReference type="GO" id="GO:0008233">
    <property type="term" value="F:peptidase activity"/>
    <property type="evidence" value="ECO:0007669"/>
    <property type="project" value="InterPro"/>
</dbReference>
<dbReference type="PROSITE" id="PS00211">
    <property type="entry name" value="ABC_TRANSPORTER_1"/>
    <property type="match status" value="1"/>
</dbReference>
<feature type="domain" description="ABC transmembrane type-1" evidence="12">
    <location>
        <begin position="171"/>
        <end position="450"/>
    </location>
</feature>
<dbReference type="GO" id="GO:0016887">
    <property type="term" value="F:ATP hydrolysis activity"/>
    <property type="evidence" value="ECO:0007669"/>
    <property type="project" value="InterPro"/>
</dbReference>
<dbReference type="GO" id="GO:0015421">
    <property type="term" value="F:ABC-type oligopeptide transporter activity"/>
    <property type="evidence" value="ECO:0007669"/>
    <property type="project" value="TreeGrafter"/>
</dbReference>
<dbReference type="CDD" id="cd02418">
    <property type="entry name" value="Peptidase_C39B"/>
    <property type="match status" value="1"/>
</dbReference>
<feature type="domain" description="Peptidase C39" evidence="13">
    <location>
        <begin position="8"/>
        <end position="127"/>
    </location>
</feature>
<dbReference type="InterPro" id="IPR003439">
    <property type="entry name" value="ABC_transporter-like_ATP-bd"/>
</dbReference>
<evidence type="ECO:0000259" key="11">
    <source>
        <dbReference type="PROSITE" id="PS50893"/>
    </source>
</evidence>
<dbReference type="Pfam" id="PF03412">
    <property type="entry name" value="Peptidase_C39"/>
    <property type="match status" value="1"/>
</dbReference>
<evidence type="ECO:0000256" key="7">
    <source>
        <dbReference type="ARBA" id="ARBA00022840"/>
    </source>
</evidence>
<dbReference type="PROSITE" id="PS50929">
    <property type="entry name" value="ABC_TM1F"/>
    <property type="match status" value="1"/>
</dbReference>
<dbReference type="PANTHER" id="PTHR43394">
    <property type="entry name" value="ATP-DEPENDENT PERMEASE MDL1, MITOCHONDRIAL"/>
    <property type="match status" value="1"/>
</dbReference>
<dbReference type="GO" id="GO:0006508">
    <property type="term" value="P:proteolysis"/>
    <property type="evidence" value="ECO:0007669"/>
    <property type="project" value="InterPro"/>
</dbReference>
<dbReference type="SMART" id="SM00382">
    <property type="entry name" value="AAA"/>
    <property type="match status" value="1"/>
</dbReference>
<evidence type="ECO:0000259" key="13">
    <source>
        <dbReference type="PROSITE" id="PS50990"/>
    </source>
</evidence>
<keyword evidence="7" id="KW-0067">ATP-binding</keyword>
<evidence type="ECO:0000259" key="12">
    <source>
        <dbReference type="PROSITE" id="PS50929"/>
    </source>
</evidence>
<dbReference type="InterPro" id="IPR003593">
    <property type="entry name" value="AAA+_ATPase"/>
</dbReference>
<dbReference type="InterPro" id="IPR027417">
    <property type="entry name" value="P-loop_NTPase"/>
</dbReference>
<dbReference type="CDD" id="cd18571">
    <property type="entry name" value="ABC_6TM_peptidase_like"/>
    <property type="match status" value="1"/>
</dbReference>
<dbReference type="PANTHER" id="PTHR43394:SF1">
    <property type="entry name" value="ATP-BINDING CASSETTE SUB-FAMILY B MEMBER 10, MITOCHONDRIAL"/>
    <property type="match status" value="1"/>
</dbReference>
<proteinExistence type="predicted"/>
<evidence type="ECO:0000256" key="9">
    <source>
        <dbReference type="ARBA" id="ARBA00023136"/>
    </source>
</evidence>
<dbReference type="SUPFAM" id="SSF90123">
    <property type="entry name" value="ABC transporter transmembrane region"/>
    <property type="match status" value="1"/>
</dbReference>
<evidence type="ECO:0000256" key="6">
    <source>
        <dbReference type="ARBA" id="ARBA00022801"/>
    </source>
</evidence>
<evidence type="ECO:0000256" key="8">
    <source>
        <dbReference type="ARBA" id="ARBA00022989"/>
    </source>
</evidence>
<dbReference type="Pfam" id="PF00664">
    <property type="entry name" value="ABC_membrane"/>
    <property type="match status" value="1"/>
</dbReference>
<dbReference type="Proteomes" id="UP000292424">
    <property type="component" value="Chromosome"/>
</dbReference>
<evidence type="ECO:0000256" key="4">
    <source>
        <dbReference type="ARBA" id="ARBA00022692"/>
    </source>
</evidence>
<sequence length="744" mass="84465">MSFSYYKQLNAMDCGPTCLRMVAKHYGKHFSADSLHQLMGFNKEGVTLLGISDTAEKIGFRTRGIQLTLDQLKEVQHPTILHWNQEHFVVLTALNKHHASIADPAKKILTLSIEEFKSHWLTGDIHNGKGIALILEPTPRFYEQEGDSEQKLSWKLILQYLYSSKGKVAQVCVALLVSSFLQLIFPFLTQSIVDTGINTHNLQYLVIVLMAQLMLIFSQTIIDFIRSRILLRLSNLLNIQILSDFWIKLGRLPLSYFDTHHTGDTLQRIGDHRTIQSFLTGTALSTVFSTVNFIVYSFVLLMYSVELFFVFLIGSIIYFSWVQLFLRIRRKINYQTFHISSKENNATLQMIQGMQEIRLNNAERQKRWEWENIQAIIFKLGFKSLNYSQWQSAGATLINQVQNITISFIVAKLVIDGKLTLGNMLAVQYIIGQMSGPVAQWVGFVQTAQDAKISMERLNQVHSLADEEILERTYTSLLPSNKSISIENLSFSYPGAGNENVLEQINLYIPSGKTTAIVGVSGSGKTSLLKLLLKIYEQYNGDIFIGGNTVTIQRDDMDSQDSTTGLRFSHIKHSYWRSICGAVMQDGYIFNDTIARNISVGQDNIDIDRLIYSCKTANIYSFIESLPNGFYTKLGSEGTGLSQGQKQRLLIARAIYKDPQYLFFDEATNSLDANNEKEIVENLDRFFQGRTVVIVAHRLSTVKNADKIVVLQKGHIVEEGTHDYLTSIKGYYYELVKNQLELGN</sequence>
<feature type="transmembrane region" description="Helical" evidence="10">
    <location>
        <begin position="201"/>
        <end position="222"/>
    </location>
</feature>
<evidence type="ECO:0000256" key="2">
    <source>
        <dbReference type="ARBA" id="ARBA00022448"/>
    </source>
</evidence>
<dbReference type="KEGG" id="arac:E0W69_008740"/>
<dbReference type="InterPro" id="IPR036640">
    <property type="entry name" value="ABC1_TM_sf"/>
</dbReference>
<dbReference type="RefSeq" id="WP_131329700.1">
    <property type="nucleotide sequence ID" value="NZ_CP044016.1"/>
</dbReference>
<dbReference type="Gene3D" id="3.90.70.10">
    <property type="entry name" value="Cysteine proteinases"/>
    <property type="match status" value="1"/>
</dbReference>
<dbReference type="AlphaFoldDB" id="A0A5P2G6A3"/>
<evidence type="ECO:0000313" key="15">
    <source>
        <dbReference type="Proteomes" id="UP000292424"/>
    </source>
</evidence>
<dbReference type="FunFam" id="3.40.50.300:FF:000299">
    <property type="entry name" value="ABC transporter ATP-binding protein/permease"/>
    <property type="match status" value="1"/>
</dbReference>
<evidence type="ECO:0000256" key="1">
    <source>
        <dbReference type="ARBA" id="ARBA00004651"/>
    </source>
</evidence>
<evidence type="ECO:0000256" key="3">
    <source>
        <dbReference type="ARBA" id="ARBA00022475"/>
    </source>
</evidence>
<keyword evidence="8 10" id="KW-1133">Transmembrane helix</keyword>
<accession>A0A5P2G6A3</accession>
<name>A0A5P2G6A3_9BACT</name>
<keyword evidence="2" id="KW-0813">Transport</keyword>
<evidence type="ECO:0000313" key="14">
    <source>
        <dbReference type="EMBL" id="QES88733.1"/>
    </source>
</evidence>
<dbReference type="GO" id="GO:0005524">
    <property type="term" value="F:ATP binding"/>
    <property type="evidence" value="ECO:0007669"/>
    <property type="project" value="UniProtKB-KW"/>
</dbReference>
<dbReference type="Pfam" id="PF00005">
    <property type="entry name" value="ABC_tran"/>
    <property type="match status" value="1"/>
</dbReference>
<evidence type="ECO:0000256" key="5">
    <source>
        <dbReference type="ARBA" id="ARBA00022741"/>
    </source>
</evidence>
<keyword evidence="3" id="KW-1003">Cell membrane</keyword>
<dbReference type="EMBL" id="CP044016">
    <property type="protein sequence ID" value="QES88733.1"/>
    <property type="molecule type" value="Genomic_DNA"/>
</dbReference>
<dbReference type="InterPro" id="IPR017871">
    <property type="entry name" value="ABC_transporter-like_CS"/>
</dbReference>